<dbReference type="RefSeq" id="XP_045954735.1">
    <property type="nucleotide sequence ID" value="XM_046103404.1"/>
</dbReference>
<organism evidence="3 4">
    <name type="scientific">Truncatella angustata</name>
    <dbReference type="NCBI Taxonomy" id="152316"/>
    <lineage>
        <taxon>Eukaryota</taxon>
        <taxon>Fungi</taxon>
        <taxon>Dikarya</taxon>
        <taxon>Ascomycota</taxon>
        <taxon>Pezizomycotina</taxon>
        <taxon>Sordariomycetes</taxon>
        <taxon>Xylariomycetidae</taxon>
        <taxon>Amphisphaeriales</taxon>
        <taxon>Sporocadaceae</taxon>
        <taxon>Truncatella</taxon>
    </lineage>
</organism>
<dbReference type="InterPro" id="IPR047865">
    <property type="entry name" value="Ribosomal_uL10_bac_type"/>
</dbReference>
<dbReference type="EMBL" id="JAGPXC010000007">
    <property type="protein sequence ID" value="KAH6648228.1"/>
    <property type="molecule type" value="Genomic_DNA"/>
</dbReference>
<evidence type="ECO:0008006" key="5">
    <source>
        <dbReference type="Google" id="ProtNLM"/>
    </source>
</evidence>
<sequence length="348" mass="37186">MKMPARLNCSSARAVSRAIRPQSSSTLSRAAAAALPCTQHTSVPSRSYAAAVSPIPLGRLQLPEDYIPPTKPPSARRPETRKSQLLRSYTALLRSTPLILFFQHNNLTAVEWSAVRRELRKALAEVPPPVVGPDGTLPVNPVDSIELSVLRTRIFDVAFKVTEFFDAEAAAGKSNAYTHDLSSSAYEAIKKANLEDPSRTYAQISPLLIGPVAALTIPTVSPAHLAAALRILAPSAPSFPAPTRKKNPGYHDPITQSGLQKLILIGGRVEGKAFDQDGVKWVGGIEGGLDGLRSQLVSMLQSAGLGLTTALEGHSKGLWLALESRRTQLDEEQNPNKAADGEAKAEGS</sequence>
<comment type="similarity">
    <text evidence="1">Belongs to the universal ribosomal protein uL10 family.</text>
</comment>
<accession>A0A9P8UE35</accession>
<evidence type="ECO:0000313" key="4">
    <source>
        <dbReference type="Proteomes" id="UP000758603"/>
    </source>
</evidence>
<dbReference type="SUPFAM" id="SSF160369">
    <property type="entry name" value="Ribosomal protein L10-like"/>
    <property type="match status" value="1"/>
</dbReference>
<keyword evidence="4" id="KW-1185">Reference proteome</keyword>
<feature type="compositionally biased region" description="Basic and acidic residues" evidence="2">
    <location>
        <begin position="339"/>
        <end position="348"/>
    </location>
</feature>
<dbReference type="OrthoDB" id="360689at2759"/>
<name>A0A9P8UE35_9PEZI</name>
<dbReference type="AlphaFoldDB" id="A0A9P8UE35"/>
<dbReference type="Proteomes" id="UP000758603">
    <property type="component" value="Unassembled WGS sequence"/>
</dbReference>
<evidence type="ECO:0000256" key="1">
    <source>
        <dbReference type="ARBA" id="ARBA00008889"/>
    </source>
</evidence>
<dbReference type="InterPro" id="IPR043141">
    <property type="entry name" value="Ribosomal_uL10-like_sf"/>
</dbReference>
<reference evidence="3" key="1">
    <citation type="journal article" date="2021" name="Nat. Commun.">
        <title>Genetic determinants of endophytism in the Arabidopsis root mycobiome.</title>
        <authorList>
            <person name="Mesny F."/>
            <person name="Miyauchi S."/>
            <person name="Thiergart T."/>
            <person name="Pickel B."/>
            <person name="Atanasova L."/>
            <person name="Karlsson M."/>
            <person name="Huettel B."/>
            <person name="Barry K.W."/>
            <person name="Haridas S."/>
            <person name="Chen C."/>
            <person name="Bauer D."/>
            <person name="Andreopoulos W."/>
            <person name="Pangilinan J."/>
            <person name="LaButti K."/>
            <person name="Riley R."/>
            <person name="Lipzen A."/>
            <person name="Clum A."/>
            <person name="Drula E."/>
            <person name="Henrissat B."/>
            <person name="Kohler A."/>
            <person name="Grigoriev I.V."/>
            <person name="Martin F.M."/>
            <person name="Hacquard S."/>
        </authorList>
    </citation>
    <scope>NUCLEOTIDE SEQUENCE</scope>
    <source>
        <strain evidence="3">MPI-SDFR-AT-0073</strain>
    </source>
</reference>
<evidence type="ECO:0000313" key="3">
    <source>
        <dbReference type="EMBL" id="KAH6648228.1"/>
    </source>
</evidence>
<dbReference type="GeneID" id="70132296"/>
<protein>
    <recommendedName>
        <fullName evidence="5">Ribosomal protein YmL11, mitochondrial</fullName>
    </recommendedName>
</protein>
<dbReference type="PANTHER" id="PTHR11560">
    <property type="entry name" value="39S RIBOSOMAL PROTEIN L10, MITOCHONDRIAL"/>
    <property type="match status" value="1"/>
</dbReference>
<evidence type="ECO:0000256" key="2">
    <source>
        <dbReference type="SAM" id="MobiDB-lite"/>
    </source>
</evidence>
<proteinExistence type="inferred from homology"/>
<gene>
    <name evidence="3" type="ORF">BKA67DRAFT_574084</name>
</gene>
<feature type="region of interest" description="Disordered" evidence="2">
    <location>
        <begin position="326"/>
        <end position="348"/>
    </location>
</feature>
<comment type="caution">
    <text evidence="3">The sequence shown here is derived from an EMBL/GenBank/DDBJ whole genome shotgun (WGS) entry which is preliminary data.</text>
</comment>
<dbReference type="Gene3D" id="3.30.70.1730">
    <property type="match status" value="1"/>
</dbReference>
<feature type="region of interest" description="Disordered" evidence="2">
    <location>
        <begin position="62"/>
        <end position="82"/>
    </location>
</feature>